<reference evidence="3" key="1">
    <citation type="journal article" date="2020" name="Stud. Mycol.">
        <title>101 Dothideomycetes genomes: a test case for predicting lifestyles and emergence of pathogens.</title>
        <authorList>
            <person name="Haridas S."/>
            <person name="Albert R."/>
            <person name="Binder M."/>
            <person name="Bloem J."/>
            <person name="Labutti K."/>
            <person name="Salamov A."/>
            <person name="Andreopoulos B."/>
            <person name="Baker S."/>
            <person name="Barry K."/>
            <person name="Bills G."/>
            <person name="Bluhm B."/>
            <person name="Cannon C."/>
            <person name="Castanera R."/>
            <person name="Culley D."/>
            <person name="Daum C."/>
            <person name="Ezra D."/>
            <person name="Gonzalez J."/>
            <person name="Henrissat B."/>
            <person name="Kuo A."/>
            <person name="Liang C."/>
            <person name="Lipzen A."/>
            <person name="Lutzoni F."/>
            <person name="Magnuson J."/>
            <person name="Mondo S."/>
            <person name="Nolan M."/>
            <person name="Ohm R."/>
            <person name="Pangilinan J."/>
            <person name="Park H.-J."/>
            <person name="Ramirez L."/>
            <person name="Alfaro M."/>
            <person name="Sun H."/>
            <person name="Tritt A."/>
            <person name="Yoshinaga Y."/>
            <person name="Zwiers L.-H."/>
            <person name="Turgeon B."/>
            <person name="Goodwin S."/>
            <person name="Spatafora J."/>
            <person name="Crous P."/>
            <person name="Grigoriev I."/>
        </authorList>
    </citation>
    <scope>NUCLEOTIDE SEQUENCE</scope>
    <source>
        <strain evidence="3">CBS 121410</strain>
    </source>
</reference>
<keyword evidence="2" id="KW-0732">Signal</keyword>
<accession>A0A9P4HVY1</accession>
<evidence type="ECO:0000313" key="4">
    <source>
        <dbReference type="Proteomes" id="UP000799776"/>
    </source>
</evidence>
<feature type="chain" id="PRO_5040197592" description="Secreted protein" evidence="2">
    <location>
        <begin position="20"/>
        <end position="124"/>
    </location>
</feature>
<feature type="compositionally biased region" description="Basic residues" evidence="1">
    <location>
        <begin position="33"/>
        <end position="55"/>
    </location>
</feature>
<gene>
    <name evidence="3" type="ORF">K490DRAFT_56838</name>
</gene>
<dbReference type="Proteomes" id="UP000799776">
    <property type="component" value="Unassembled WGS sequence"/>
</dbReference>
<feature type="region of interest" description="Disordered" evidence="1">
    <location>
        <begin position="104"/>
        <end position="124"/>
    </location>
</feature>
<name>A0A9P4HVY1_9PEZI</name>
<dbReference type="AlphaFoldDB" id="A0A9P4HVY1"/>
<evidence type="ECO:0000256" key="1">
    <source>
        <dbReference type="SAM" id="MobiDB-lite"/>
    </source>
</evidence>
<feature type="signal peptide" evidence="2">
    <location>
        <begin position="1"/>
        <end position="19"/>
    </location>
</feature>
<evidence type="ECO:0008006" key="5">
    <source>
        <dbReference type="Google" id="ProtNLM"/>
    </source>
</evidence>
<feature type="region of interest" description="Disordered" evidence="1">
    <location>
        <begin position="24"/>
        <end position="63"/>
    </location>
</feature>
<keyword evidence="4" id="KW-1185">Reference proteome</keyword>
<evidence type="ECO:0000256" key="2">
    <source>
        <dbReference type="SAM" id="SignalP"/>
    </source>
</evidence>
<dbReference type="EMBL" id="ML978719">
    <property type="protein sequence ID" value="KAF2087753.1"/>
    <property type="molecule type" value="Genomic_DNA"/>
</dbReference>
<proteinExistence type="predicted"/>
<sequence length="124" mass="13764">MGMACLLACLLACLPACFACSNVRDESGERPKQRISRHQKPASRKAGHTRLRHTQRTTTTTSRLDDETVAAGGRSRACGKCRPDAEEGSVVGWTSAKVEVFETFDPSELKRAGKRKERRDMRVE</sequence>
<comment type="caution">
    <text evidence="3">The sequence shown here is derived from an EMBL/GenBank/DDBJ whole genome shotgun (WGS) entry which is preliminary data.</text>
</comment>
<protein>
    <recommendedName>
        <fullName evidence="5">Secreted protein</fullName>
    </recommendedName>
</protein>
<evidence type="ECO:0000313" key="3">
    <source>
        <dbReference type="EMBL" id="KAF2087753.1"/>
    </source>
</evidence>
<organism evidence="3 4">
    <name type="scientific">Saccharata proteae CBS 121410</name>
    <dbReference type="NCBI Taxonomy" id="1314787"/>
    <lineage>
        <taxon>Eukaryota</taxon>
        <taxon>Fungi</taxon>
        <taxon>Dikarya</taxon>
        <taxon>Ascomycota</taxon>
        <taxon>Pezizomycotina</taxon>
        <taxon>Dothideomycetes</taxon>
        <taxon>Dothideomycetes incertae sedis</taxon>
        <taxon>Botryosphaeriales</taxon>
        <taxon>Saccharataceae</taxon>
        <taxon>Saccharata</taxon>
    </lineage>
</organism>